<dbReference type="EMBL" id="BIFR01000001">
    <property type="protein sequence ID" value="GCE14215.1"/>
    <property type="molecule type" value="Genomic_DNA"/>
</dbReference>
<sequence length="330" mass="36548">MAKLARDVQHNGYQALYEPAVSTAVTTVTSTEIMSESIHEALHLGTPFISVAKRGGSSLSQHRLSWFTGNNKARGLDGRALPDIAGWAIEQPDLDETGLPEDYELYDAMALLVQRGLAAECVVLHPDDSGKPRPVRYWAMPQLGLFVVCEGVPSKQEMLRDPAERWGVAYAWPQGRSSELHLIAFSKELMDAGYCYPLSVKFSSYCTDRALACLKAHERVLNVADKFREEAGEHIGAAYYAYALPIGVSPRSITAGKDAGKTKEIYYPFPVVPRQIDLQYLSSVAISRDQALLLEEDGRVERTVAWSVEKSRRIMAGNEASEVNDEDHPF</sequence>
<proteinExistence type="predicted"/>
<dbReference type="EMBL" id="BIFR01000001">
    <property type="protein sequence ID" value="GCE14269.1"/>
    <property type="molecule type" value="Genomic_DNA"/>
</dbReference>
<reference evidence="1" key="2">
    <citation type="journal article" date="2019" name="Int. J. Syst. Evol. Microbiol.">
        <title>Tengunoibacter tsumagoiensis gen. nov., sp. nov., Dictyobacter kobayashii sp. nov., Dictyobacter alpinus sp. nov., and description of Dictyobacteraceae fam. nov. within the order Ktedonobacterales isolated from Tengu-no-mugimeshi, a soil-like granular mass of micro-organisms, and emended descriptions of the genera Ktedonobacter and Dictyobacter.</title>
        <authorList>
            <person name="Wang C."/>
            <person name="Zheng Y."/>
            <person name="Sakai Y."/>
            <person name="Toyoda A."/>
            <person name="Minakuchi Y."/>
            <person name="Abe K."/>
            <person name="Yokota A."/>
            <person name="Yabe S."/>
        </authorList>
    </citation>
    <scope>NUCLEOTIDE SEQUENCE</scope>
    <source>
        <strain evidence="1">Uno3</strain>
    </source>
</reference>
<gene>
    <name evidence="1" type="ORF">KTT_40740</name>
    <name evidence="2" type="ORF">KTT_41280</name>
</gene>
<dbReference type="AlphaFoldDB" id="A0A402A5C3"/>
<evidence type="ECO:0000313" key="1">
    <source>
        <dbReference type="EMBL" id="GCE14215.1"/>
    </source>
</evidence>
<reference evidence="3" key="1">
    <citation type="submission" date="2018-12" db="EMBL/GenBank/DDBJ databases">
        <title>Tengunoibacter tsumagoiensis gen. nov., sp. nov., Dictyobacter kobayashii sp. nov., D. alpinus sp. nov., and D. joshuensis sp. nov. and description of Dictyobacteraceae fam. nov. within the order Ktedonobacterales isolated from Tengu-no-mugimeshi.</title>
        <authorList>
            <person name="Wang C.M."/>
            <person name="Zheng Y."/>
            <person name="Sakai Y."/>
            <person name="Toyoda A."/>
            <person name="Minakuchi Y."/>
            <person name="Abe K."/>
            <person name="Yokota A."/>
            <person name="Yabe S."/>
        </authorList>
    </citation>
    <scope>NUCLEOTIDE SEQUENCE [LARGE SCALE GENOMIC DNA]</scope>
    <source>
        <strain evidence="3">Uno3</strain>
    </source>
</reference>
<evidence type="ECO:0000313" key="3">
    <source>
        <dbReference type="Proteomes" id="UP000287352"/>
    </source>
</evidence>
<dbReference type="Proteomes" id="UP000287352">
    <property type="component" value="Unassembled WGS sequence"/>
</dbReference>
<protein>
    <submittedName>
        <fullName evidence="1">Uncharacterized protein</fullName>
    </submittedName>
</protein>
<name>A0A402A5C3_9CHLR</name>
<organism evidence="1 3">
    <name type="scientific">Tengunoibacter tsumagoiensis</name>
    <dbReference type="NCBI Taxonomy" id="2014871"/>
    <lineage>
        <taxon>Bacteria</taxon>
        <taxon>Bacillati</taxon>
        <taxon>Chloroflexota</taxon>
        <taxon>Ktedonobacteria</taxon>
        <taxon>Ktedonobacterales</taxon>
        <taxon>Dictyobacteraceae</taxon>
        <taxon>Tengunoibacter</taxon>
    </lineage>
</organism>
<evidence type="ECO:0000313" key="2">
    <source>
        <dbReference type="EMBL" id="GCE14269.1"/>
    </source>
</evidence>
<comment type="caution">
    <text evidence="1">The sequence shown here is derived from an EMBL/GenBank/DDBJ whole genome shotgun (WGS) entry which is preliminary data.</text>
</comment>
<accession>A0A402A5C3</accession>
<keyword evidence="3" id="KW-1185">Reference proteome</keyword>